<dbReference type="EMBL" id="CACVAP010000022">
    <property type="protein sequence ID" value="CAA6799600.1"/>
    <property type="molecule type" value="Genomic_DNA"/>
</dbReference>
<reference evidence="3" key="1">
    <citation type="submission" date="2020-01" db="EMBL/GenBank/DDBJ databases">
        <authorList>
            <person name="Meier V. D."/>
            <person name="Meier V D."/>
        </authorList>
    </citation>
    <scope>NUCLEOTIDE SEQUENCE</scope>
    <source>
        <strain evidence="3">HLG_WM_MAG_06</strain>
    </source>
</reference>
<organism evidence="3">
    <name type="scientific">uncultured Sulfurovum sp</name>
    <dbReference type="NCBI Taxonomy" id="269237"/>
    <lineage>
        <taxon>Bacteria</taxon>
        <taxon>Pseudomonadati</taxon>
        <taxon>Campylobacterota</taxon>
        <taxon>Epsilonproteobacteria</taxon>
        <taxon>Campylobacterales</taxon>
        <taxon>Sulfurovaceae</taxon>
        <taxon>Sulfurovum</taxon>
        <taxon>environmental samples</taxon>
    </lineage>
</organism>
<dbReference type="GO" id="GO:0015288">
    <property type="term" value="F:porin activity"/>
    <property type="evidence" value="ECO:0007669"/>
    <property type="project" value="InterPro"/>
</dbReference>
<evidence type="ECO:0000313" key="3">
    <source>
        <dbReference type="EMBL" id="CAA6799600.1"/>
    </source>
</evidence>
<protein>
    <recommendedName>
        <fullName evidence="2">Porin domain-containing protein</fullName>
    </recommendedName>
</protein>
<dbReference type="InterPro" id="IPR023614">
    <property type="entry name" value="Porin_dom_sf"/>
</dbReference>
<feature type="signal peptide" evidence="1">
    <location>
        <begin position="1"/>
        <end position="21"/>
    </location>
</feature>
<name>A0A6S6S9H0_9BACT</name>
<feature type="chain" id="PRO_5028253228" description="Porin domain-containing protein" evidence="1">
    <location>
        <begin position="22"/>
        <end position="400"/>
    </location>
</feature>
<proteinExistence type="predicted"/>
<dbReference type="AlphaFoldDB" id="A0A6S6S9H0"/>
<dbReference type="SUPFAM" id="SSF56935">
    <property type="entry name" value="Porins"/>
    <property type="match status" value="1"/>
</dbReference>
<gene>
    <name evidence="3" type="ORF">HELGO_WM11689</name>
</gene>
<sequence>MKNKVLVVGAFLSLCSTSSFSGDMDFLSVNGYGTLGGAYQDNDQVLYRDSIHTDKGSQGDFSFDNYSILGLQLDAQATDKLSFTIQGIASPTNSNDKVFKITWANAKYELTDNFDIRAGLMVAPNFMSSDILNVAYSYDTVRLPDMYGLTTINDYQGVELTYHNEIGEGYLISSILYGKTTDTIKAIVPGEGSFDVDLDATNVSGVSLKYILDDLTIKSSYIRSTITVDSDNITNILSYLSTLNIPTITADLGVANTRDIQSDYFNLGARYNFENSYVQGEYIQFKIDNFLPDLTSWNVTSGYNLGNWTPFVSYSEVESKSKFTPISTEGLPPQATAPINAANQALAQVYRGWLTVDMQKASLGTRYDLNDNIALKFQYDKQYSDEHDLEIFSTALNFIF</sequence>
<feature type="domain" description="Porin" evidence="2">
    <location>
        <begin position="212"/>
        <end position="383"/>
    </location>
</feature>
<keyword evidence="1" id="KW-0732">Signal</keyword>
<dbReference type="Pfam" id="PF13609">
    <property type="entry name" value="Porin_4"/>
    <property type="match status" value="1"/>
</dbReference>
<dbReference type="Gene3D" id="2.40.160.10">
    <property type="entry name" value="Porin"/>
    <property type="match status" value="1"/>
</dbReference>
<evidence type="ECO:0000256" key="1">
    <source>
        <dbReference type="SAM" id="SignalP"/>
    </source>
</evidence>
<dbReference type="InterPro" id="IPR033900">
    <property type="entry name" value="Gram_neg_porin_domain"/>
</dbReference>
<dbReference type="GO" id="GO:0016020">
    <property type="term" value="C:membrane"/>
    <property type="evidence" value="ECO:0007669"/>
    <property type="project" value="InterPro"/>
</dbReference>
<accession>A0A6S6S9H0</accession>
<evidence type="ECO:0000259" key="2">
    <source>
        <dbReference type="Pfam" id="PF13609"/>
    </source>
</evidence>